<name>A0ABU4D3F6_9NOCA</name>
<keyword evidence="4 10" id="KW-0812">Transmembrane</keyword>
<evidence type="ECO:0000256" key="8">
    <source>
        <dbReference type="ARBA" id="ARBA00023136"/>
    </source>
</evidence>
<dbReference type="PROSITE" id="PS51846">
    <property type="entry name" value="CNNM"/>
    <property type="match status" value="1"/>
</dbReference>
<keyword evidence="7 9" id="KW-0129">CBS domain</keyword>
<gene>
    <name evidence="15" type="ORF">R3P93_16875</name>
</gene>
<evidence type="ECO:0000256" key="10">
    <source>
        <dbReference type="PROSITE-ProRule" id="PRU01193"/>
    </source>
</evidence>
<evidence type="ECO:0000256" key="5">
    <source>
        <dbReference type="ARBA" id="ARBA00022737"/>
    </source>
</evidence>
<comment type="similarity">
    <text evidence="2">Belongs to the UPF0053 family.</text>
</comment>
<evidence type="ECO:0000256" key="1">
    <source>
        <dbReference type="ARBA" id="ARBA00004651"/>
    </source>
</evidence>
<keyword evidence="8 10" id="KW-0472">Membrane</keyword>
<dbReference type="InterPro" id="IPR051676">
    <property type="entry name" value="UPF0053_domain"/>
</dbReference>
<keyword evidence="5" id="KW-0677">Repeat</keyword>
<feature type="domain" description="CNNM transmembrane" evidence="14">
    <location>
        <begin position="5"/>
        <end position="208"/>
    </location>
</feature>
<dbReference type="Gene3D" id="3.30.465.10">
    <property type="match status" value="1"/>
</dbReference>
<dbReference type="SUPFAM" id="SSF54631">
    <property type="entry name" value="CBS-domain pair"/>
    <property type="match status" value="1"/>
</dbReference>
<dbReference type="Proteomes" id="UP001186104">
    <property type="component" value="Unassembled WGS sequence"/>
</dbReference>
<dbReference type="InterPro" id="IPR016169">
    <property type="entry name" value="FAD-bd_PCMH_sub2"/>
</dbReference>
<feature type="transmembrane region" description="Helical" evidence="12">
    <location>
        <begin position="64"/>
        <end position="83"/>
    </location>
</feature>
<dbReference type="Gene3D" id="3.10.580.10">
    <property type="entry name" value="CBS-domain"/>
    <property type="match status" value="1"/>
</dbReference>
<dbReference type="EMBL" id="JAWLKF010000009">
    <property type="protein sequence ID" value="MDV6304237.1"/>
    <property type="molecule type" value="Genomic_DNA"/>
</dbReference>
<dbReference type="SMART" id="SM01091">
    <property type="entry name" value="CorC_HlyC"/>
    <property type="match status" value="1"/>
</dbReference>
<dbReference type="InterPro" id="IPR000644">
    <property type="entry name" value="CBS_dom"/>
</dbReference>
<feature type="transmembrane region" description="Helical" evidence="12">
    <location>
        <begin position="6"/>
        <end position="28"/>
    </location>
</feature>
<keyword evidence="6 10" id="KW-1133">Transmembrane helix</keyword>
<organism evidence="15 16">
    <name type="scientific">Rhodococcus cerastii</name>
    <dbReference type="NCBI Taxonomy" id="908616"/>
    <lineage>
        <taxon>Bacteria</taxon>
        <taxon>Bacillati</taxon>
        <taxon>Actinomycetota</taxon>
        <taxon>Actinomycetes</taxon>
        <taxon>Mycobacteriales</taxon>
        <taxon>Nocardiaceae</taxon>
        <taxon>Rhodococcus</taxon>
    </lineage>
</organism>
<evidence type="ECO:0000313" key="15">
    <source>
        <dbReference type="EMBL" id="MDV6304237.1"/>
    </source>
</evidence>
<evidence type="ECO:0000313" key="16">
    <source>
        <dbReference type="Proteomes" id="UP001186104"/>
    </source>
</evidence>
<evidence type="ECO:0000259" key="13">
    <source>
        <dbReference type="PROSITE" id="PS51371"/>
    </source>
</evidence>
<feature type="domain" description="CBS" evidence="13">
    <location>
        <begin position="288"/>
        <end position="345"/>
    </location>
</feature>
<evidence type="ECO:0000256" key="3">
    <source>
        <dbReference type="ARBA" id="ARBA00022475"/>
    </source>
</evidence>
<evidence type="ECO:0000256" key="11">
    <source>
        <dbReference type="SAM" id="MobiDB-lite"/>
    </source>
</evidence>
<dbReference type="PANTHER" id="PTHR43099:SF6">
    <property type="entry name" value="UPF0053 PROTEIN RV1842C"/>
    <property type="match status" value="1"/>
</dbReference>
<dbReference type="InterPro" id="IPR002550">
    <property type="entry name" value="CNNM"/>
</dbReference>
<keyword evidence="3" id="KW-1003">Cell membrane</keyword>
<dbReference type="CDD" id="cd04590">
    <property type="entry name" value="CBS_pair_CorC_HlyC_assoc"/>
    <property type="match status" value="1"/>
</dbReference>
<dbReference type="InterPro" id="IPR036318">
    <property type="entry name" value="FAD-bd_PCMH-like_sf"/>
</dbReference>
<evidence type="ECO:0000256" key="9">
    <source>
        <dbReference type="PROSITE-ProRule" id="PRU00703"/>
    </source>
</evidence>
<sequence length="470" mass="50858">MVITALLSLLLGFVLTAAIIAANGYFVAQEFAYMSVDRATLRTGAEKGDASAERALKVTKRTSFMLSGAQLGITVTGLMVGYVAEPFIGESLGELLSSAGVPIAVGISIGTVGALVLATVVQMIFGELYPKNLAIASPDPLSRRLARSTLIYLAAFGWLITFFDKSSNAMLRLLRVEPVHDVDSSATAKDLESIIEDSRASGDLTEDLSLLLDRILDFPERDVAHAMIPRTRVDAVTPTTAIGEMRARMVRAHTRYPVIGDREEPIGVVQLAEVMAAAPDDTRPVTEIMRAPLIVPELMPLEDALELLSSTKNELACVIDEYGGFAGVLTIEDLAEELVGEITDEHDDDEDIAGVHDQEDGVWLMDGDVHVDEVERTIGRDMLLPRGDYETLAGLLIAEGGNLPEVGDTVRIDLAVFGADLMEDEPPRPSLEVEVLEVDRHVPSELRIRLHENSPDGSEPSSESDEDTDR</sequence>
<dbReference type="PANTHER" id="PTHR43099">
    <property type="entry name" value="UPF0053 PROTEIN YRKA"/>
    <property type="match status" value="1"/>
</dbReference>
<dbReference type="Pfam" id="PF01595">
    <property type="entry name" value="CNNM"/>
    <property type="match status" value="1"/>
</dbReference>
<evidence type="ECO:0000256" key="4">
    <source>
        <dbReference type="ARBA" id="ARBA00022692"/>
    </source>
</evidence>
<accession>A0ABU4D3F6</accession>
<evidence type="ECO:0000259" key="14">
    <source>
        <dbReference type="PROSITE" id="PS51846"/>
    </source>
</evidence>
<reference evidence="15 16" key="1">
    <citation type="submission" date="2023-10" db="EMBL/GenBank/DDBJ databases">
        <title>Development of a sustainable strategy for remediation of hydrocarbon-contaminated territories based on the waste exchange concept.</title>
        <authorList>
            <person name="Krivoruchko A."/>
        </authorList>
    </citation>
    <scope>NUCLEOTIDE SEQUENCE [LARGE SCALE GENOMIC DNA]</scope>
    <source>
        <strain evidence="15 16">IEGM 1327</strain>
    </source>
</reference>
<comment type="caution">
    <text evidence="15">The sequence shown here is derived from an EMBL/GenBank/DDBJ whole genome shotgun (WGS) entry which is preliminary data.</text>
</comment>
<evidence type="ECO:0000256" key="2">
    <source>
        <dbReference type="ARBA" id="ARBA00006337"/>
    </source>
</evidence>
<feature type="region of interest" description="Disordered" evidence="11">
    <location>
        <begin position="446"/>
        <end position="470"/>
    </location>
</feature>
<protein>
    <submittedName>
        <fullName evidence="15">Hemolysin family protein</fullName>
    </submittedName>
</protein>
<feature type="transmembrane region" description="Helical" evidence="12">
    <location>
        <begin position="103"/>
        <end position="125"/>
    </location>
</feature>
<dbReference type="Pfam" id="PF00571">
    <property type="entry name" value="CBS"/>
    <property type="match status" value="2"/>
</dbReference>
<dbReference type="InterPro" id="IPR044751">
    <property type="entry name" value="Ion_transp-like_CBS"/>
</dbReference>
<evidence type="ECO:0000256" key="7">
    <source>
        <dbReference type="ARBA" id="ARBA00023122"/>
    </source>
</evidence>
<dbReference type="Pfam" id="PF03471">
    <property type="entry name" value="CorC_HlyC"/>
    <property type="match status" value="1"/>
</dbReference>
<evidence type="ECO:0000256" key="6">
    <source>
        <dbReference type="ARBA" id="ARBA00022989"/>
    </source>
</evidence>
<dbReference type="PROSITE" id="PS51371">
    <property type="entry name" value="CBS"/>
    <property type="match status" value="1"/>
</dbReference>
<dbReference type="InterPro" id="IPR005170">
    <property type="entry name" value="Transptr-assoc_dom"/>
</dbReference>
<dbReference type="SUPFAM" id="SSF56176">
    <property type="entry name" value="FAD-binding/transporter-associated domain-like"/>
    <property type="match status" value="1"/>
</dbReference>
<comment type="subcellular location">
    <subcellularLocation>
        <location evidence="1">Cell membrane</location>
        <topology evidence="1">Multi-pass membrane protein</topology>
    </subcellularLocation>
</comment>
<keyword evidence="16" id="KW-1185">Reference proteome</keyword>
<evidence type="ECO:0000256" key="12">
    <source>
        <dbReference type="SAM" id="Phobius"/>
    </source>
</evidence>
<feature type="transmembrane region" description="Helical" evidence="12">
    <location>
        <begin position="145"/>
        <end position="163"/>
    </location>
</feature>
<dbReference type="InterPro" id="IPR046342">
    <property type="entry name" value="CBS_dom_sf"/>
</dbReference>
<proteinExistence type="inferred from homology"/>